<dbReference type="Pfam" id="PF05970">
    <property type="entry name" value="PIF1"/>
    <property type="match status" value="1"/>
</dbReference>
<dbReference type="FunFam" id="3.40.50.300:FF:001986">
    <property type="entry name" value="ATP-dependent DNA helicase PIF1"/>
    <property type="match status" value="1"/>
</dbReference>
<keyword evidence="1" id="KW-0067">ATP-binding</keyword>
<dbReference type="VEuPathDB" id="AmoebaDB:EDI_217000"/>
<dbReference type="Pfam" id="PF21530">
    <property type="entry name" value="Pif1_2B_dom"/>
    <property type="match status" value="1"/>
</dbReference>
<dbReference type="InterPro" id="IPR051055">
    <property type="entry name" value="PIF1_helicase"/>
</dbReference>
<evidence type="ECO:0000259" key="3">
    <source>
        <dbReference type="SMART" id="SM00382"/>
    </source>
</evidence>
<dbReference type="GO" id="GO:0005524">
    <property type="term" value="F:ATP binding"/>
    <property type="evidence" value="ECO:0007669"/>
    <property type="project" value="UniProtKB-KW"/>
</dbReference>
<keyword evidence="1" id="KW-0233">DNA recombination</keyword>
<dbReference type="RefSeq" id="XP_001738818.1">
    <property type="nucleotide sequence ID" value="XM_001738766.1"/>
</dbReference>
<comment type="cofactor">
    <cofactor evidence="1">
        <name>Mg(2+)</name>
        <dbReference type="ChEBI" id="CHEBI:18420"/>
    </cofactor>
</comment>
<dbReference type="GO" id="GO:0006310">
    <property type="term" value="P:DNA recombination"/>
    <property type="evidence" value="ECO:0007669"/>
    <property type="project" value="UniProtKB-KW"/>
</dbReference>
<dbReference type="CDD" id="cd18809">
    <property type="entry name" value="SF1_C_RecD"/>
    <property type="match status" value="1"/>
</dbReference>
<dbReference type="GO" id="GO:0043139">
    <property type="term" value="F:5'-3' DNA helicase activity"/>
    <property type="evidence" value="ECO:0007669"/>
    <property type="project" value="UniProtKB-EC"/>
</dbReference>
<comment type="similarity">
    <text evidence="1">Belongs to the helicase family.</text>
</comment>
<dbReference type="SUPFAM" id="SSF52540">
    <property type="entry name" value="P-loop containing nucleoside triphosphate hydrolases"/>
    <property type="match status" value="2"/>
</dbReference>
<accession>B0EKW1</accession>
<dbReference type="OrthoDB" id="19611at2759"/>
<dbReference type="SMART" id="SM00382">
    <property type="entry name" value="AAA"/>
    <property type="match status" value="1"/>
</dbReference>
<dbReference type="InterPro" id="IPR003593">
    <property type="entry name" value="AAA+_ATPase"/>
</dbReference>
<feature type="compositionally biased region" description="Polar residues" evidence="2">
    <location>
        <begin position="501"/>
        <end position="515"/>
    </location>
</feature>
<dbReference type="Proteomes" id="UP000008076">
    <property type="component" value="Unassembled WGS sequence"/>
</dbReference>
<dbReference type="InterPro" id="IPR049163">
    <property type="entry name" value="Pif1-like_2B_dom"/>
</dbReference>
<comment type="catalytic activity">
    <reaction evidence="1">
        <text>ATP + H2O = ADP + phosphate + H(+)</text>
        <dbReference type="Rhea" id="RHEA:13065"/>
        <dbReference type="ChEBI" id="CHEBI:15377"/>
        <dbReference type="ChEBI" id="CHEBI:15378"/>
        <dbReference type="ChEBI" id="CHEBI:30616"/>
        <dbReference type="ChEBI" id="CHEBI:43474"/>
        <dbReference type="ChEBI" id="CHEBI:456216"/>
        <dbReference type="EC" id="5.6.2.3"/>
    </reaction>
</comment>
<dbReference type="OMA" id="DNTITHN"/>
<dbReference type="GO" id="GO:0000723">
    <property type="term" value="P:telomere maintenance"/>
    <property type="evidence" value="ECO:0007669"/>
    <property type="project" value="InterPro"/>
</dbReference>
<protein>
    <recommendedName>
        <fullName evidence="1">ATP-dependent DNA helicase</fullName>
        <ecNumber evidence="1">5.6.2.3</ecNumber>
    </recommendedName>
</protein>
<keyword evidence="5" id="KW-1185">Reference proteome</keyword>
<evidence type="ECO:0000313" key="5">
    <source>
        <dbReference type="Proteomes" id="UP000008076"/>
    </source>
</evidence>
<sequence length="862" mass="97377">MSFFNPMINHPFTGSANLKLTNGIMQSLGKQSKYTNNPQVIVKTKTLPKSFTSGIKTKSSIRTLSEIIHSNPKKEFNYHLSSDQELVLKAALEGKSFFFTGAAGCGKSYVLSAIVEKLKHDKEVYVTASTGIAACNVNGMTIHSFSGIGKGEGSSSELWDKVKQDKKALKKWNKVEVLIIDEISMIDGDLFDKLEFVARKARNNNLAFGGIQMIICGDFCQLPPISRNGTTKFAFESNCWNRVIPYCYYLTTVHRQNDQKFITLLNGIRIGEISDEMVNCLKGCCDKECKQQCTHLLSYIKEVDDVNTKELQKLQGNEVVYHSVDTGNSIYLTSMKITDELHLKAGAFVMINKNIDVERGLVNGSVGIVIGFDKTSLFSGQPVPIVQLSNRTLPISECSWDIELGNQLVAKRSQIPLQLAWAISIHKSQGMTLERAVIRIDNVFETGQAYVALSRLKSLDGLYIEGTVIKERIKCNEKAKEFDLFIKNGRYNALFGDKASKPNSSNQVSTLNQSEDSGKTKEMVNNDIMVIEDDTTSIHEDNTITHNLEIIPPLRKSCASLMDFENEEDEDGFVMIESLQNDILINKTEQTNTKNNTEGTKTELVSPNKSVINTKIFTELENDWEDIEIDDDIPIKPRRITTPLLSSNDQQTKKKPLFSSELFNRGNSKIYIEAPQNLLKDHERKNGRLSFSSHPPNLEGIKRPHQPPTNDTLPPMHQTFEELITNKEEQNEGLEQEDKINYLGVNENWRNSISEEHCYNNEFEENEGESLEKSLNEDDMWMKLYGKDIFEGNCSSYNENKSNTVGANRNSSEIDSEPYEPKKKTQTIEDLLSEKELESIHHRGSKTDPIKIDDFDIENHEE</sequence>
<keyword evidence="1" id="KW-0547">Nucleotide-binding</keyword>
<dbReference type="PANTHER" id="PTHR47642:SF7">
    <property type="entry name" value="ATP-DEPENDENT DNA HELICASE PIF1"/>
    <property type="match status" value="1"/>
</dbReference>
<dbReference type="GO" id="GO:0006281">
    <property type="term" value="P:DNA repair"/>
    <property type="evidence" value="ECO:0007669"/>
    <property type="project" value="UniProtKB-KW"/>
</dbReference>
<feature type="compositionally biased region" description="Polar residues" evidence="2">
    <location>
        <begin position="800"/>
        <end position="813"/>
    </location>
</feature>
<keyword evidence="1" id="KW-0234">DNA repair</keyword>
<dbReference type="EMBL" id="DS549789">
    <property type="protein sequence ID" value="EDR24881.1"/>
    <property type="molecule type" value="Genomic_DNA"/>
</dbReference>
<dbReference type="EC" id="5.6.2.3" evidence="1"/>
<keyword evidence="1" id="KW-0378">Hydrolase</keyword>
<feature type="compositionally biased region" description="Basic and acidic residues" evidence="2">
    <location>
        <begin position="819"/>
        <end position="862"/>
    </location>
</feature>
<dbReference type="GeneID" id="5883920"/>
<dbReference type="GO" id="GO:0016887">
    <property type="term" value="F:ATP hydrolysis activity"/>
    <property type="evidence" value="ECO:0007669"/>
    <property type="project" value="RHEA"/>
</dbReference>
<dbReference type="eggNOG" id="KOG0987">
    <property type="taxonomic scope" value="Eukaryota"/>
</dbReference>
<dbReference type="InterPro" id="IPR027417">
    <property type="entry name" value="P-loop_NTPase"/>
</dbReference>
<feature type="domain" description="AAA+ ATPase" evidence="3">
    <location>
        <begin position="93"/>
        <end position="245"/>
    </location>
</feature>
<keyword evidence="1" id="KW-0347">Helicase</keyword>
<organism evidence="5">
    <name type="scientific">Entamoeba dispar (strain ATCC PRA-260 / SAW760)</name>
    <dbReference type="NCBI Taxonomy" id="370354"/>
    <lineage>
        <taxon>Eukaryota</taxon>
        <taxon>Amoebozoa</taxon>
        <taxon>Evosea</taxon>
        <taxon>Archamoebae</taxon>
        <taxon>Mastigamoebida</taxon>
        <taxon>Entamoebidae</taxon>
        <taxon>Entamoeba</taxon>
    </lineage>
</organism>
<dbReference type="AlphaFoldDB" id="B0EKW1"/>
<gene>
    <name evidence="4" type="ORF">EDI_217000</name>
</gene>
<feature type="region of interest" description="Disordered" evidence="2">
    <location>
        <begin position="800"/>
        <end position="862"/>
    </location>
</feature>
<evidence type="ECO:0000313" key="4">
    <source>
        <dbReference type="EMBL" id="EDR24881.1"/>
    </source>
</evidence>
<feature type="region of interest" description="Disordered" evidence="2">
    <location>
        <begin position="497"/>
        <end position="519"/>
    </location>
</feature>
<evidence type="ECO:0000256" key="2">
    <source>
        <dbReference type="SAM" id="MobiDB-lite"/>
    </source>
</evidence>
<dbReference type="Gene3D" id="3.40.50.300">
    <property type="entry name" value="P-loop containing nucleotide triphosphate hydrolases"/>
    <property type="match status" value="1"/>
</dbReference>
<dbReference type="KEGG" id="edi:EDI_217000"/>
<dbReference type="CDD" id="cd18037">
    <property type="entry name" value="DEXSc_Pif1_like"/>
    <property type="match status" value="1"/>
</dbReference>
<keyword evidence="1" id="KW-0227">DNA damage</keyword>
<proteinExistence type="inferred from homology"/>
<dbReference type="InterPro" id="IPR010285">
    <property type="entry name" value="DNA_helicase_pif1-like_DEAD"/>
</dbReference>
<evidence type="ECO:0000256" key="1">
    <source>
        <dbReference type="RuleBase" id="RU363044"/>
    </source>
</evidence>
<dbReference type="PANTHER" id="PTHR47642">
    <property type="entry name" value="ATP-DEPENDENT DNA HELICASE"/>
    <property type="match status" value="1"/>
</dbReference>
<reference evidence="5" key="1">
    <citation type="submission" date="2007-12" db="EMBL/GenBank/DDBJ databases">
        <title>Annotation of Entamoeba dispar SAW760.</title>
        <authorList>
            <person name="Lorenzi H."/>
            <person name="Inman J."/>
            <person name="Schobel S."/>
            <person name="Amedeo P."/>
            <person name="Caler E."/>
        </authorList>
    </citation>
    <scope>NUCLEOTIDE SEQUENCE [LARGE SCALE GENOMIC DNA]</scope>
    <source>
        <strain evidence="5">ATCC PRA-260 / SAW760</strain>
    </source>
</reference>
<name>B0EKW1_ENTDS</name>